<keyword evidence="2" id="KW-1133">Transmembrane helix</keyword>
<organism evidence="3 4">
    <name type="scientific">Symbiodinium microadriaticum</name>
    <name type="common">Dinoflagellate</name>
    <name type="synonym">Zooxanthella microadriatica</name>
    <dbReference type="NCBI Taxonomy" id="2951"/>
    <lineage>
        <taxon>Eukaryota</taxon>
        <taxon>Sar</taxon>
        <taxon>Alveolata</taxon>
        <taxon>Dinophyceae</taxon>
        <taxon>Suessiales</taxon>
        <taxon>Symbiodiniaceae</taxon>
        <taxon>Symbiodinium</taxon>
    </lineage>
</organism>
<dbReference type="EMBL" id="LSRX01000647">
    <property type="protein sequence ID" value="OLP91834.1"/>
    <property type="molecule type" value="Genomic_DNA"/>
</dbReference>
<feature type="compositionally biased region" description="Basic and acidic residues" evidence="1">
    <location>
        <begin position="63"/>
        <end position="76"/>
    </location>
</feature>
<proteinExistence type="predicted"/>
<comment type="caution">
    <text evidence="3">The sequence shown here is derived from an EMBL/GenBank/DDBJ whole genome shotgun (WGS) entry which is preliminary data.</text>
</comment>
<reference evidence="3 4" key="1">
    <citation type="submission" date="2016-02" db="EMBL/GenBank/DDBJ databases">
        <title>Genome analysis of coral dinoflagellate symbionts highlights evolutionary adaptations to a symbiotic lifestyle.</title>
        <authorList>
            <person name="Aranda M."/>
            <person name="Li Y."/>
            <person name="Liew Y.J."/>
            <person name="Baumgarten S."/>
            <person name="Simakov O."/>
            <person name="Wilson M."/>
            <person name="Piel J."/>
            <person name="Ashoor H."/>
            <person name="Bougouffa S."/>
            <person name="Bajic V.B."/>
            <person name="Ryu T."/>
            <person name="Ravasi T."/>
            <person name="Bayer T."/>
            <person name="Micklem G."/>
            <person name="Kim H."/>
            <person name="Bhak J."/>
            <person name="Lajeunesse T.C."/>
            <person name="Voolstra C.R."/>
        </authorList>
    </citation>
    <scope>NUCLEOTIDE SEQUENCE [LARGE SCALE GENOMIC DNA]</scope>
    <source>
        <strain evidence="3 4">CCMP2467</strain>
    </source>
</reference>
<name>A0A1Q9D9F6_SYMMI</name>
<dbReference type="AlphaFoldDB" id="A0A1Q9D9F6"/>
<evidence type="ECO:0000256" key="1">
    <source>
        <dbReference type="SAM" id="MobiDB-lite"/>
    </source>
</evidence>
<gene>
    <name evidence="3" type="ORF">AK812_SmicGene26417</name>
</gene>
<accession>A0A1Q9D9F6</accession>
<sequence length="240" mass="26600">MVSVMGWAIGPIEVIALVVFVGYSVTYALHIAHNYNQVHVNGGQVENFFEAMELADDLAKRQEKARKRQADREQAKAARKRANLNQEEGEGVDGVELAVTDADQEARTRVAVLHVGGATLSSALQGPRRMMTRMMKWVAFGRKLDTCQYAVLKEVLGTSSLSLGEGGENWMNDAELVTKMLAPRADFAQHEPSMALLRLGGHDAAKRAVACWKKDIFMPAARCLDGIWFQKQAQKWTFGH</sequence>
<dbReference type="OrthoDB" id="10285773at2759"/>
<feature type="region of interest" description="Disordered" evidence="1">
    <location>
        <begin position="63"/>
        <end position="88"/>
    </location>
</feature>
<dbReference type="Proteomes" id="UP000186817">
    <property type="component" value="Unassembled WGS sequence"/>
</dbReference>
<keyword evidence="2" id="KW-0812">Transmembrane</keyword>
<evidence type="ECO:0000256" key="2">
    <source>
        <dbReference type="SAM" id="Phobius"/>
    </source>
</evidence>
<evidence type="ECO:0000313" key="4">
    <source>
        <dbReference type="Proteomes" id="UP000186817"/>
    </source>
</evidence>
<protein>
    <submittedName>
        <fullName evidence="3">Uncharacterized protein</fullName>
    </submittedName>
</protein>
<keyword evidence="4" id="KW-1185">Reference proteome</keyword>
<keyword evidence="2" id="KW-0472">Membrane</keyword>
<feature type="transmembrane region" description="Helical" evidence="2">
    <location>
        <begin position="6"/>
        <end position="29"/>
    </location>
</feature>
<evidence type="ECO:0000313" key="3">
    <source>
        <dbReference type="EMBL" id="OLP91834.1"/>
    </source>
</evidence>